<dbReference type="AlphaFoldDB" id="A0A1N7QE89"/>
<keyword evidence="2" id="KW-1185">Reference proteome</keyword>
<dbReference type="Proteomes" id="UP000186744">
    <property type="component" value="Unassembled WGS sequence"/>
</dbReference>
<dbReference type="EMBL" id="FTOL01000009">
    <property type="protein sequence ID" value="SIT21170.1"/>
    <property type="molecule type" value="Genomic_DNA"/>
</dbReference>
<sequence length="78" mass="9213">MTSITFAPENNNCVQTDVVTRNYTYDPVSKKFWYEAEQDFSYIISQLTQTDMVFEDHLADVDGDGIKDVIKFYFRRIK</sequence>
<gene>
    <name evidence="1" type="ORF">SAMN05421786_10966</name>
</gene>
<dbReference type="STRING" id="373668.SAMN05421786_10966"/>
<organism evidence="1 2">
    <name type="scientific">Chryseobacterium ureilyticum</name>
    <dbReference type="NCBI Taxonomy" id="373668"/>
    <lineage>
        <taxon>Bacteria</taxon>
        <taxon>Pseudomonadati</taxon>
        <taxon>Bacteroidota</taxon>
        <taxon>Flavobacteriia</taxon>
        <taxon>Flavobacteriales</taxon>
        <taxon>Weeksellaceae</taxon>
        <taxon>Chryseobacterium group</taxon>
        <taxon>Chryseobacterium</taxon>
    </lineage>
</organism>
<reference evidence="2" key="1">
    <citation type="submission" date="2017-01" db="EMBL/GenBank/DDBJ databases">
        <authorList>
            <person name="Varghese N."/>
            <person name="Submissions S."/>
        </authorList>
    </citation>
    <scope>NUCLEOTIDE SEQUENCE [LARGE SCALE GENOMIC DNA]</scope>
    <source>
        <strain evidence="2">DSM 18017</strain>
    </source>
</reference>
<dbReference type="OrthoDB" id="1257001at2"/>
<evidence type="ECO:0000313" key="2">
    <source>
        <dbReference type="Proteomes" id="UP000186744"/>
    </source>
</evidence>
<protein>
    <submittedName>
        <fullName evidence="1">Uncharacterized protein</fullName>
    </submittedName>
</protein>
<evidence type="ECO:0000313" key="1">
    <source>
        <dbReference type="EMBL" id="SIT21170.1"/>
    </source>
</evidence>
<name>A0A1N7QE89_9FLAO</name>
<accession>A0A1N7QE89</accession>
<proteinExistence type="predicted"/>